<dbReference type="EMBL" id="RWJN01000027">
    <property type="protein sequence ID" value="TCD70126.1"/>
    <property type="molecule type" value="Genomic_DNA"/>
</dbReference>
<dbReference type="GO" id="GO:0005763">
    <property type="term" value="C:mitochondrial small ribosomal subunit"/>
    <property type="evidence" value="ECO:0007669"/>
    <property type="project" value="TreeGrafter"/>
</dbReference>
<dbReference type="GO" id="GO:0008168">
    <property type="term" value="F:methyltransferase activity"/>
    <property type="evidence" value="ECO:0007669"/>
    <property type="project" value="InterPro"/>
</dbReference>
<dbReference type="AlphaFoldDB" id="A0A4R0RQS3"/>
<comment type="caution">
    <text evidence="9">The sequence shown here is derived from an EMBL/GenBank/DDBJ whole genome shotgun (WGS) entry which is preliminary data.</text>
</comment>
<feature type="region of interest" description="Disordered" evidence="8">
    <location>
        <begin position="591"/>
        <end position="639"/>
    </location>
</feature>
<protein>
    <submittedName>
        <fullName evidence="9">37S ribosomal protein S22</fullName>
    </submittedName>
</protein>
<keyword evidence="2" id="KW-0479">Metal-binding</keyword>
<comment type="function">
    <text evidence="7">Mitochondrial ribosome (mitoribosome) assembly factor. Binds at the interface of the head and body domains of the mitochondrial small ribosomal subunit (mt-SSU), occluding the mRNA channel and preventing compaction of the head domain towards the body. Probable inactive methyltransferase: retains the characteristic folding and ability to bind S-adenosyl-L-methionine, but it probably lost its methyltransferase activity.</text>
</comment>
<proteinExistence type="predicted"/>
<keyword evidence="5" id="KW-0411">Iron-sulfur</keyword>
<evidence type="ECO:0000313" key="9">
    <source>
        <dbReference type="EMBL" id="TCD70126.1"/>
    </source>
</evidence>
<evidence type="ECO:0000256" key="6">
    <source>
        <dbReference type="ARBA" id="ARBA00023128"/>
    </source>
</evidence>
<dbReference type="PANTHER" id="PTHR13184">
    <property type="entry name" value="37S RIBOSOMAL PROTEIN S22"/>
    <property type="match status" value="1"/>
</dbReference>
<comment type="subcellular location">
    <subcellularLocation>
        <location evidence="1">Mitochondrion</location>
    </subcellularLocation>
</comment>
<keyword evidence="4" id="KW-0408">Iron</keyword>
<dbReference type="InterPro" id="IPR052571">
    <property type="entry name" value="Mt_RNA_Methyltransferase"/>
</dbReference>
<evidence type="ECO:0000256" key="3">
    <source>
        <dbReference type="ARBA" id="ARBA00022946"/>
    </source>
</evidence>
<keyword evidence="3" id="KW-0809">Transit peptide</keyword>
<evidence type="ECO:0000256" key="8">
    <source>
        <dbReference type="SAM" id="MobiDB-lite"/>
    </source>
</evidence>
<evidence type="ECO:0000256" key="5">
    <source>
        <dbReference type="ARBA" id="ARBA00023014"/>
    </source>
</evidence>
<reference evidence="9 10" key="1">
    <citation type="submission" date="2018-11" db="EMBL/GenBank/DDBJ databases">
        <title>Genome assembly of Steccherinum ochraceum LE-BIN_3174, the white-rot fungus of the Steccherinaceae family (The Residual Polyporoid clade, Polyporales, Basidiomycota).</title>
        <authorList>
            <person name="Fedorova T.V."/>
            <person name="Glazunova O.A."/>
            <person name="Landesman E.O."/>
            <person name="Moiseenko K.V."/>
            <person name="Psurtseva N.V."/>
            <person name="Savinova O.S."/>
            <person name="Shakhova N.V."/>
            <person name="Tyazhelova T.V."/>
            <person name="Vasina D.V."/>
        </authorList>
    </citation>
    <scope>NUCLEOTIDE SEQUENCE [LARGE SCALE GENOMIC DNA]</scope>
    <source>
        <strain evidence="9 10">LE-BIN_3174</strain>
    </source>
</reference>
<dbReference type="GO" id="GO:0046872">
    <property type="term" value="F:metal ion binding"/>
    <property type="evidence" value="ECO:0007669"/>
    <property type="project" value="UniProtKB-KW"/>
</dbReference>
<keyword evidence="6" id="KW-0496">Mitochondrion</keyword>
<gene>
    <name evidence="9" type="primary">RSM22</name>
    <name evidence="9" type="ORF">EIP91_004855</name>
</gene>
<dbReference type="GO" id="GO:0006412">
    <property type="term" value="P:translation"/>
    <property type="evidence" value="ECO:0007669"/>
    <property type="project" value="InterPro"/>
</dbReference>
<dbReference type="InterPro" id="IPR015324">
    <property type="entry name" value="Ribosomal_Rsm22-like"/>
</dbReference>
<dbReference type="GO" id="GO:0051536">
    <property type="term" value="F:iron-sulfur cluster binding"/>
    <property type="evidence" value="ECO:0007669"/>
    <property type="project" value="UniProtKB-KW"/>
</dbReference>
<evidence type="ECO:0000313" key="10">
    <source>
        <dbReference type="Proteomes" id="UP000292702"/>
    </source>
</evidence>
<keyword evidence="9" id="KW-0687">Ribonucleoprotein</keyword>
<dbReference type="STRING" id="92696.A0A4R0RQS3"/>
<feature type="compositionally biased region" description="Basic and acidic residues" evidence="8">
    <location>
        <begin position="606"/>
        <end position="626"/>
    </location>
</feature>
<keyword evidence="10" id="KW-1185">Reference proteome</keyword>
<evidence type="ECO:0000256" key="2">
    <source>
        <dbReference type="ARBA" id="ARBA00022723"/>
    </source>
</evidence>
<sequence length="639" mass="71197">MGVYRWKLIKSRSSLAHSFMLRTVSAGSTRAVAARIAHRHSFHSTTRTASHQPNSPLELDPSLQALLHDVDLSVLKHKSRYTILNSTLPPGPRELEVFPTDPDAQDDYLSAADLDLHDEVPDTKEKRKSPAAVFGEKRYGAIVLPLELQNTITRLISSSDKSMLRTDAKRLFSHEDTAGGDAEWDASYNVRYKSRQAASRHEARDVLGHVKHRLGTSWKVEHVLDWGAGTGSALWASLHSFQEPHISSEQDFGEDEIRTANSSVASYIGIDKRDGLVSIGKKLTADVDLGSTTVSWNKTFHSAEKPVRSAGEIVAISAFTMSALPTPLKRKAMVKEMWESGAETIILIDHGTNAGFSNIAEAREFLLKQGRKDTDNSDVSTEAGCHVIAPCPHDGACPIYFSGSTKVNCSFSQRLQRPEFLRRTKHSGVGHEDVGYSYVVIRRGPRPTPTETQAGRVGEVGLREQAKAMRATSAVTELVIDGEHLAEHRIEEEEDVGSTTSELSLSEPRMSPSELDAVLRAEAYSWPRLVFPPLKRAGHIILDGCTHEGKIMRMTIPKSQGKQPFYDARKSEWGDIFPHAPKNSPQMRFEAQKTQMTRGAHRQKKEPRTFEARLNSDLEKERGKIRQERKHARMERDGL</sequence>
<organism evidence="9 10">
    <name type="scientific">Steccherinum ochraceum</name>
    <dbReference type="NCBI Taxonomy" id="92696"/>
    <lineage>
        <taxon>Eukaryota</taxon>
        <taxon>Fungi</taxon>
        <taxon>Dikarya</taxon>
        <taxon>Basidiomycota</taxon>
        <taxon>Agaricomycotina</taxon>
        <taxon>Agaricomycetes</taxon>
        <taxon>Polyporales</taxon>
        <taxon>Steccherinaceae</taxon>
        <taxon>Steccherinum</taxon>
    </lineage>
</organism>
<evidence type="ECO:0000256" key="1">
    <source>
        <dbReference type="ARBA" id="ARBA00004173"/>
    </source>
</evidence>
<evidence type="ECO:0000256" key="7">
    <source>
        <dbReference type="ARBA" id="ARBA00045681"/>
    </source>
</evidence>
<accession>A0A4R0RQS3</accession>
<dbReference type="Pfam" id="PF09243">
    <property type="entry name" value="Rsm22"/>
    <property type="match status" value="2"/>
</dbReference>
<dbReference type="OrthoDB" id="421327at2759"/>
<keyword evidence="9" id="KW-0689">Ribosomal protein</keyword>
<dbReference type="PANTHER" id="PTHR13184:SF5">
    <property type="entry name" value="METHYLTRANSFERASE-LIKE PROTEIN 17, MITOCHONDRIAL"/>
    <property type="match status" value="1"/>
</dbReference>
<dbReference type="Proteomes" id="UP000292702">
    <property type="component" value="Unassembled WGS sequence"/>
</dbReference>
<evidence type="ECO:0000256" key="4">
    <source>
        <dbReference type="ARBA" id="ARBA00023004"/>
    </source>
</evidence>
<name>A0A4R0RQS3_9APHY</name>
<dbReference type="GO" id="GO:0003735">
    <property type="term" value="F:structural constituent of ribosome"/>
    <property type="evidence" value="ECO:0007669"/>
    <property type="project" value="TreeGrafter"/>
</dbReference>